<reference evidence="3" key="1">
    <citation type="journal article" date="2021" name="PeerJ">
        <title>Extensive microbial diversity within the chicken gut microbiome revealed by metagenomics and culture.</title>
        <authorList>
            <person name="Gilroy R."/>
            <person name="Ravi A."/>
            <person name="Getino M."/>
            <person name="Pursley I."/>
            <person name="Horton D.L."/>
            <person name="Alikhan N.F."/>
            <person name="Baker D."/>
            <person name="Gharbi K."/>
            <person name="Hall N."/>
            <person name="Watson M."/>
            <person name="Adriaenssens E.M."/>
            <person name="Foster-Nyarko E."/>
            <person name="Jarju S."/>
            <person name="Secka A."/>
            <person name="Antonio M."/>
            <person name="Oren A."/>
            <person name="Chaudhuri R.R."/>
            <person name="La Ragione R."/>
            <person name="Hildebrand F."/>
            <person name="Pallen M.J."/>
        </authorList>
    </citation>
    <scope>NUCLEOTIDE SEQUENCE</scope>
    <source>
        <strain evidence="3">ChiGjej4B4-7305</strain>
    </source>
</reference>
<name>A0A9D2J3A6_9MICO</name>
<dbReference type="InterPro" id="IPR047057">
    <property type="entry name" value="MerR_fam"/>
</dbReference>
<keyword evidence="1" id="KW-0238">DNA-binding</keyword>
<evidence type="ECO:0000256" key="1">
    <source>
        <dbReference type="ARBA" id="ARBA00023125"/>
    </source>
</evidence>
<accession>A0A9D2J3A6</accession>
<feature type="domain" description="HTH merR-type" evidence="2">
    <location>
        <begin position="1"/>
        <end position="71"/>
    </location>
</feature>
<sequence>MRLTVAAVAGRLGVAASTLRTWERRYGLGPSARTAGRHRRYDADDVSRLETMRRLTGEGVAPADAARVALGQGADDPLAAVPARGDDAAEGVLDPLSLAAAAVEADDARLRRMIARAVGSEAVLTAWQTLVRPALDLVEARDHGDRPGRDPAAALGAALLAVIRTVVDDGGGAGSLLIHADGDRHLDAHVLAAELVLRGAQVRVLRPSRRGRELDVAATATHAGVQLVVLLGPPEHAVLVAERLEGTDCVPFVVATGELPAELELLPRARTLGGAVHEIGDLLAERRALRR</sequence>
<dbReference type="Pfam" id="PF13411">
    <property type="entry name" value="MerR_1"/>
    <property type="match status" value="1"/>
</dbReference>
<comment type="caution">
    <text evidence="3">The sequence shown here is derived from an EMBL/GenBank/DDBJ whole genome shotgun (WGS) entry which is preliminary data.</text>
</comment>
<gene>
    <name evidence="3" type="ORF">H9815_03980</name>
</gene>
<organism evidence="3 4">
    <name type="scientific">Candidatus Ruania gallistercoris</name>
    <dbReference type="NCBI Taxonomy" id="2838746"/>
    <lineage>
        <taxon>Bacteria</taxon>
        <taxon>Bacillati</taxon>
        <taxon>Actinomycetota</taxon>
        <taxon>Actinomycetes</taxon>
        <taxon>Micrococcales</taxon>
        <taxon>Ruaniaceae</taxon>
        <taxon>Ruania</taxon>
    </lineage>
</organism>
<evidence type="ECO:0000259" key="2">
    <source>
        <dbReference type="PROSITE" id="PS50937"/>
    </source>
</evidence>
<dbReference type="PANTHER" id="PTHR30204">
    <property type="entry name" value="REDOX-CYCLING DRUG-SENSING TRANSCRIPTIONAL ACTIVATOR SOXR"/>
    <property type="match status" value="1"/>
</dbReference>
<reference evidence="3" key="2">
    <citation type="submission" date="2021-04" db="EMBL/GenBank/DDBJ databases">
        <authorList>
            <person name="Gilroy R."/>
        </authorList>
    </citation>
    <scope>NUCLEOTIDE SEQUENCE</scope>
    <source>
        <strain evidence="3">ChiGjej4B4-7305</strain>
    </source>
</reference>
<dbReference type="SUPFAM" id="SSF46955">
    <property type="entry name" value="Putative DNA-binding domain"/>
    <property type="match status" value="1"/>
</dbReference>
<dbReference type="InterPro" id="IPR009061">
    <property type="entry name" value="DNA-bd_dom_put_sf"/>
</dbReference>
<dbReference type="AlphaFoldDB" id="A0A9D2J3A6"/>
<dbReference type="Gene3D" id="1.10.1660.10">
    <property type="match status" value="1"/>
</dbReference>
<evidence type="ECO:0000313" key="4">
    <source>
        <dbReference type="Proteomes" id="UP000824037"/>
    </source>
</evidence>
<evidence type="ECO:0000313" key="3">
    <source>
        <dbReference type="EMBL" id="HIZ34913.1"/>
    </source>
</evidence>
<dbReference type="Proteomes" id="UP000824037">
    <property type="component" value="Unassembled WGS sequence"/>
</dbReference>
<dbReference type="GO" id="GO:0003700">
    <property type="term" value="F:DNA-binding transcription factor activity"/>
    <property type="evidence" value="ECO:0007669"/>
    <property type="project" value="InterPro"/>
</dbReference>
<dbReference type="GO" id="GO:0003677">
    <property type="term" value="F:DNA binding"/>
    <property type="evidence" value="ECO:0007669"/>
    <property type="project" value="UniProtKB-KW"/>
</dbReference>
<dbReference type="EMBL" id="DXBY01000063">
    <property type="protein sequence ID" value="HIZ34913.1"/>
    <property type="molecule type" value="Genomic_DNA"/>
</dbReference>
<protein>
    <submittedName>
        <fullName evidence="3">MerR family transcriptional regulator</fullName>
    </submittedName>
</protein>
<dbReference type="PANTHER" id="PTHR30204:SF97">
    <property type="entry name" value="MERR FAMILY REGULATORY PROTEIN"/>
    <property type="match status" value="1"/>
</dbReference>
<dbReference type="PROSITE" id="PS50937">
    <property type="entry name" value="HTH_MERR_2"/>
    <property type="match status" value="1"/>
</dbReference>
<dbReference type="SMART" id="SM00422">
    <property type="entry name" value="HTH_MERR"/>
    <property type="match status" value="1"/>
</dbReference>
<dbReference type="InterPro" id="IPR000551">
    <property type="entry name" value="MerR-type_HTH_dom"/>
</dbReference>
<dbReference type="CDD" id="cd01104">
    <property type="entry name" value="HTH_MlrA-CarA"/>
    <property type="match status" value="1"/>
</dbReference>
<proteinExistence type="predicted"/>